<dbReference type="InterPro" id="IPR020845">
    <property type="entry name" value="AMP-binding_CS"/>
</dbReference>
<proteinExistence type="inferred from homology"/>
<dbReference type="PROSITE" id="PS00455">
    <property type="entry name" value="AMP_BINDING"/>
    <property type="match status" value="2"/>
</dbReference>
<evidence type="ECO:0000256" key="4">
    <source>
        <dbReference type="ARBA" id="ARBA00022553"/>
    </source>
</evidence>
<dbReference type="Pfam" id="PF00668">
    <property type="entry name" value="Condensation"/>
    <property type="match status" value="2"/>
</dbReference>
<comment type="caution">
    <text evidence="6">The sequence shown here is derived from an EMBL/GenBank/DDBJ whole genome shotgun (WGS) entry which is preliminary data.</text>
</comment>
<dbReference type="Proteomes" id="UP000645257">
    <property type="component" value="Unassembled WGS sequence"/>
</dbReference>
<dbReference type="InterPro" id="IPR001242">
    <property type="entry name" value="Condensation_dom"/>
</dbReference>
<dbReference type="FunFam" id="1.10.1200.10:FF:000005">
    <property type="entry name" value="Nonribosomal peptide synthetase 1"/>
    <property type="match status" value="1"/>
</dbReference>
<feature type="domain" description="Carrier" evidence="5">
    <location>
        <begin position="976"/>
        <end position="1050"/>
    </location>
</feature>
<dbReference type="NCBIfam" id="NF003417">
    <property type="entry name" value="PRK04813.1"/>
    <property type="match status" value="2"/>
</dbReference>
<dbReference type="Gene3D" id="2.30.38.10">
    <property type="entry name" value="Luciferase, Domain 3"/>
    <property type="match status" value="1"/>
</dbReference>
<dbReference type="SUPFAM" id="SSF52777">
    <property type="entry name" value="CoA-dependent acyltransferases"/>
    <property type="match status" value="4"/>
</dbReference>
<dbReference type="CDD" id="cd12117">
    <property type="entry name" value="A_NRPS_Srf_like"/>
    <property type="match status" value="1"/>
</dbReference>
<evidence type="ECO:0000256" key="3">
    <source>
        <dbReference type="ARBA" id="ARBA00022450"/>
    </source>
</evidence>
<dbReference type="NCBIfam" id="TIGR01733">
    <property type="entry name" value="AA-adenyl-dom"/>
    <property type="match status" value="2"/>
</dbReference>
<dbReference type="Gene3D" id="3.30.559.30">
    <property type="entry name" value="Nonribosomal peptide synthetase, condensation domain"/>
    <property type="match status" value="2"/>
</dbReference>
<comment type="cofactor">
    <cofactor evidence="1">
        <name>pantetheine 4'-phosphate</name>
        <dbReference type="ChEBI" id="CHEBI:47942"/>
    </cofactor>
</comment>
<name>A0A918P225_9NEIS</name>
<dbReference type="PROSITE" id="PS50075">
    <property type="entry name" value="CARRIER"/>
    <property type="match status" value="2"/>
</dbReference>
<dbReference type="CDD" id="cd19531">
    <property type="entry name" value="LCL_NRPS-like"/>
    <property type="match status" value="1"/>
</dbReference>
<dbReference type="InterPro" id="IPR000873">
    <property type="entry name" value="AMP-dep_synth/lig_dom"/>
</dbReference>
<accession>A0A918P225</accession>
<dbReference type="GO" id="GO:0031177">
    <property type="term" value="F:phosphopantetheine binding"/>
    <property type="evidence" value="ECO:0007669"/>
    <property type="project" value="TreeGrafter"/>
</dbReference>
<dbReference type="FunFam" id="3.30.300.30:FF:000010">
    <property type="entry name" value="Enterobactin synthetase component F"/>
    <property type="match status" value="1"/>
</dbReference>
<dbReference type="CDD" id="cd17643">
    <property type="entry name" value="A_NRPS_Cytc1-like"/>
    <property type="match status" value="1"/>
</dbReference>
<dbReference type="InterPro" id="IPR010071">
    <property type="entry name" value="AA_adenyl_dom"/>
</dbReference>
<protein>
    <submittedName>
        <fullName evidence="6">Pyoverdine synthetase D</fullName>
    </submittedName>
</protein>
<evidence type="ECO:0000259" key="5">
    <source>
        <dbReference type="PROSITE" id="PS50075"/>
    </source>
</evidence>
<dbReference type="RefSeq" id="WP_189533420.1">
    <property type="nucleotide sequence ID" value="NZ_BMYX01000008.1"/>
</dbReference>
<evidence type="ECO:0000256" key="1">
    <source>
        <dbReference type="ARBA" id="ARBA00001957"/>
    </source>
</evidence>
<evidence type="ECO:0000313" key="7">
    <source>
        <dbReference type="Proteomes" id="UP000645257"/>
    </source>
</evidence>
<dbReference type="Gene3D" id="3.30.300.30">
    <property type="match status" value="2"/>
</dbReference>
<dbReference type="InterPro" id="IPR036736">
    <property type="entry name" value="ACP-like_sf"/>
</dbReference>
<dbReference type="FunFam" id="3.40.50.980:FF:000002">
    <property type="entry name" value="Enterobactin synthetase component F"/>
    <property type="match status" value="1"/>
</dbReference>
<dbReference type="SUPFAM" id="SSF47336">
    <property type="entry name" value="ACP-like"/>
    <property type="match status" value="2"/>
</dbReference>
<reference evidence="6" key="1">
    <citation type="journal article" date="2014" name="Int. J. Syst. Evol. Microbiol.">
        <title>Complete genome sequence of Corynebacterium casei LMG S-19264T (=DSM 44701T), isolated from a smear-ripened cheese.</title>
        <authorList>
            <consortium name="US DOE Joint Genome Institute (JGI-PGF)"/>
            <person name="Walter F."/>
            <person name="Albersmeier A."/>
            <person name="Kalinowski J."/>
            <person name="Ruckert C."/>
        </authorList>
    </citation>
    <scope>NUCLEOTIDE SEQUENCE</scope>
    <source>
        <strain evidence="6">KCTC 32182</strain>
    </source>
</reference>
<keyword evidence="7" id="KW-1185">Reference proteome</keyword>
<reference evidence="6" key="2">
    <citation type="submission" date="2020-09" db="EMBL/GenBank/DDBJ databases">
        <authorList>
            <person name="Sun Q."/>
            <person name="Kim S."/>
        </authorList>
    </citation>
    <scope>NUCLEOTIDE SEQUENCE</scope>
    <source>
        <strain evidence="6">KCTC 32182</strain>
    </source>
</reference>
<dbReference type="InterPro" id="IPR042099">
    <property type="entry name" value="ANL_N_sf"/>
</dbReference>
<dbReference type="Pfam" id="PF00501">
    <property type="entry name" value="AMP-binding"/>
    <property type="match status" value="2"/>
</dbReference>
<evidence type="ECO:0000313" key="6">
    <source>
        <dbReference type="EMBL" id="GGY14790.1"/>
    </source>
</evidence>
<feature type="domain" description="Carrier" evidence="5">
    <location>
        <begin position="2058"/>
        <end position="2133"/>
    </location>
</feature>
<dbReference type="Gene3D" id="3.40.50.980">
    <property type="match status" value="2"/>
</dbReference>
<dbReference type="Gene3D" id="3.30.559.10">
    <property type="entry name" value="Chloramphenicol acetyltransferase-like domain"/>
    <property type="match status" value="2"/>
</dbReference>
<dbReference type="Gene3D" id="1.10.1200.10">
    <property type="entry name" value="ACP-like"/>
    <property type="match status" value="2"/>
</dbReference>
<dbReference type="InterPro" id="IPR023213">
    <property type="entry name" value="CAT-like_dom_sf"/>
</dbReference>
<keyword evidence="4" id="KW-0597">Phosphoprotein</keyword>
<dbReference type="SUPFAM" id="SSF56801">
    <property type="entry name" value="Acetyl-CoA synthetase-like"/>
    <property type="match status" value="2"/>
</dbReference>
<dbReference type="PANTHER" id="PTHR45527">
    <property type="entry name" value="NONRIBOSOMAL PEPTIDE SYNTHETASE"/>
    <property type="match status" value="1"/>
</dbReference>
<dbReference type="InterPro" id="IPR045851">
    <property type="entry name" value="AMP-bd_C_sf"/>
</dbReference>
<sequence>MQATSYLFRPSFSQQRLWLLDQLEPASAHYNITTALRLMGDLDIPALEDAFNALLARHESLRTEFVYENEDVRQRCLETLTLPLNRMTAGADDKALIDAFLLAEYHTVFDLAKAPLIRCSLLTLAPRLHILAVTQHHIISDAVSAQILARELAELYRARRAGTPARLPELEIQYADYAEWQREQATGELFESQLAYWKRQLAGVAPLELPVDRIRPARQSFKGATLHFTVPSSVTEQLGQTARAGGASLFMGFLSVFYLLLYRYTGQQDLVVGTPVSGRTRLELENLVGFFVNTLALRVELDPEADFGELLNAVRTAVLDGQSNQDLPFDRVVDVLRPRRDLSHAPIFQAMFAYQESVSGQWQFEGLDVTPLDIPGDTAKFDLTLSLDVTGVRARGALEYSTDLFDTATMERFVGNYLALLGAVCGKERPPVADYPLPENEAAAGECAPLPVFAVTQCLHESFERQVRETPDADALSFAGKRLSYLALNARANRLAHYIRRSMSGKFAGPDALIGICLPRQEELVVAILAVQKAGFAYVPIDPTLSAERIGFYVTDSSVRLVVTLAEFSGVFDGLTCDAVCVDSEQPFIQSMPSDNLAGVGDPDRTAYVIYTSGSTGTPKGVRVTHRNVMRLFLSTERWFGFDRRDVWTLFHSTSFDFSVWEIWGALLYGGRLVVVPYRVSRSPEAFYQLLCDERVTVLNQTPSAFKLLMAADQSLAPQGGQLALRYVIFGGEALEPASLAGWVDKYGDLAPRLINMYGITETTVHASYRPITRADVSRTGMSPIGGALPDLRFHLFDSRRRPVPQGVIGEIYVEGAGVAGGYLNRPELTAERFVRWGDGGVLYRTGDLARALPDGSLEYKGRADHQVKVRGFRIELGEIESALRASGMAAEAVVTTWRDGSHNDVRLVAYVVPTGSGVKIDALREALKTRLPEYMQPASFVFLEALPLTANGKIDRRALPAPDHERPDLASDYAPPVSPAEQRWAEIWSAVLGFERIGVNDNFFALGGDSLRGVQVIARGRAQGLNASLVDLFERQTIAELAALPELAPEEGERRRVREPFDLISPEDRARLPATAIDAYPLSRMQGGMFYHMNMAPESNVYHCTGTTHIRLVAPFDEEAFREAVRRTVARHDVLRMSFDLAGASQPLQIIHSEAELPVVVEDLRELGHDEQEARIRALLESERVTPFDLSRPTLLRFFVQLRTDLSLQFTMTECHPIFDGWSYHTMIVEVFNRYAGLTGLGHFEEPAPLSVSYRDFIERELAAVADPAQQDFWSDKLEGCTVLRLPRLAGMREQGAVPSLKAWRLTLPDDVYAGLLRLMHAASVPMKSVLLAGHLKVMSLVTGEVDILTGIPVNGRPEEAGGDQLYGLFLNTLPFRFELSRGNWLDMVKAVFAGECECMPYRCFPLAEIQRRFGKEPLLPDVLFNYMDFHVYDRLDSHLGFEVVESPDSGDVNEGTNFALNVHFQHLTLSSRLRRNQVSIQLDYDETQLTRAQIEQLSGYYQDVFAAMAHTPGQRHWAEDFLPPLMRRQVLDAFARGREVEHDPLPLAALFAQAVSLYGDREALSDGTDTLSYRQLEERANRLSHCLKSRGVRKGECVALALGRSIDLVVAVLATIKAEAVYMPVDADDPRERVEDLVRDAGVRCLVTSASRFGKLEGMAAAVLALGSRELDDELDEMPATALPVTIDASAPVYVMYTSGSTGKPKGVLVRHKGVVRLVKDVGYADFTRHGRILMVSNVCFDASTMEIWGALLNGGFLAIYPDALPSLPVLETVIARHGVQTAFLTASLFNMVVDERPQLLAPLRQLITGGEAMSPAHAAKVLALLPGLRLINGYGPTENTTFTTTYEVAGEGLEGAGSVPIGRPIENTRVYVLDRFMNPVPVGTPGELFTGGDGLAIGYLGSETLTAERFVSDPFRPGDGEARLYRTGDRVRYLPDGSLHFLGRMDRQVKIRGFRIETGEIESVLGAHPEVRQAVVRVVEDAAGKSLAAYVVPAASLGGDPTPLKHYLARRLPAYMQPSHLVFLDSLPLTQSGKLDTGRLPAPVREVREASRTLALSSREERDIQEIWSDVLGIAQPGLDENFFDLAGHSLLLMRVHQSLLARGYSGVSIIDLLNYPTIHTLARRLQGGDTEGAEVGAVGKIVEEGRHRLARLLNRKQGH</sequence>
<dbReference type="Pfam" id="PF00550">
    <property type="entry name" value="PP-binding"/>
    <property type="match status" value="2"/>
</dbReference>
<dbReference type="Pfam" id="PF13193">
    <property type="entry name" value="AMP-binding_C"/>
    <property type="match status" value="2"/>
</dbReference>
<dbReference type="InterPro" id="IPR009081">
    <property type="entry name" value="PP-bd_ACP"/>
</dbReference>
<dbReference type="FunFam" id="3.40.50.12780:FF:000012">
    <property type="entry name" value="Non-ribosomal peptide synthetase"/>
    <property type="match status" value="1"/>
</dbReference>
<keyword evidence="3" id="KW-0596">Phosphopantetheine</keyword>
<dbReference type="EMBL" id="BMYX01000008">
    <property type="protein sequence ID" value="GGY14790.1"/>
    <property type="molecule type" value="Genomic_DNA"/>
</dbReference>
<gene>
    <name evidence="6" type="primary">pvdD</name>
    <name evidence="6" type="ORF">GCM10011289_17660</name>
</gene>
<dbReference type="FunFam" id="3.40.50.980:FF:000001">
    <property type="entry name" value="Non-ribosomal peptide synthetase"/>
    <property type="match status" value="1"/>
</dbReference>
<dbReference type="PANTHER" id="PTHR45527:SF14">
    <property type="entry name" value="PLIPASTATIN SYNTHASE SUBUNIT B"/>
    <property type="match status" value="1"/>
</dbReference>
<dbReference type="GO" id="GO:0005829">
    <property type="term" value="C:cytosol"/>
    <property type="evidence" value="ECO:0007669"/>
    <property type="project" value="TreeGrafter"/>
</dbReference>
<dbReference type="GO" id="GO:0003824">
    <property type="term" value="F:catalytic activity"/>
    <property type="evidence" value="ECO:0007669"/>
    <property type="project" value="InterPro"/>
</dbReference>
<dbReference type="InterPro" id="IPR025110">
    <property type="entry name" value="AMP-bd_C"/>
</dbReference>
<evidence type="ECO:0000256" key="2">
    <source>
        <dbReference type="ARBA" id="ARBA00006432"/>
    </source>
</evidence>
<dbReference type="GO" id="GO:0043041">
    <property type="term" value="P:amino acid activation for nonribosomal peptide biosynthetic process"/>
    <property type="evidence" value="ECO:0007669"/>
    <property type="project" value="TreeGrafter"/>
</dbReference>
<comment type="similarity">
    <text evidence="2">Belongs to the ATP-dependent AMP-binding enzyme family.</text>
</comment>
<dbReference type="Gene3D" id="3.40.50.12780">
    <property type="entry name" value="N-terminal domain of ligase-like"/>
    <property type="match status" value="1"/>
</dbReference>
<dbReference type="GO" id="GO:0044550">
    <property type="term" value="P:secondary metabolite biosynthetic process"/>
    <property type="evidence" value="ECO:0007669"/>
    <property type="project" value="UniProtKB-ARBA"/>
</dbReference>
<organism evidence="6 7">
    <name type="scientific">Paludibacterium paludis</name>
    <dbReference type="NCBI Taxonomy" id="1225769"/>
    <lineage>
        <taxon>Bacteria</taxon>
        <taxon>Pseudomonadati</taxon>
        <taxon>Pseudomonadota</taxon>
        <taxon>Betaproteobacteria</taxon>
        <taxon>Neisseriales</taxon>
        <taxon>Chromobacteriaceae</taxon>
        <taxon>Paludibacterium</taxon>
    </lineage>
</organism>